<evidence type="ECO:0000313" key="1">
    <source>
        <dbReference type="EMBL" id="GAG49768.1"/>
    </source>
</evidence>
<dbReference type="AlphaFoldDB" id="X0YMQ1"/>
<comment type="caution">
    <text evidence="1">The sequence shown here is derived from an EMBL/GenBank/DDBJ whole genome shotgun (WGS) entry which is preliminary data.</text>
</comment>
<accession>X0YMQ1</accession>
<protein>
    <submittedName>
        <fullName evidence="1">Uncharacterized protein</fullName>
    </submittedName>
</protein>
<proteinExistence type="predicted"/>
<feature type="non-terminal residue" evidence="1">
    <location>
        <position position="1"/>
    </location>
</feature>
<reference evidence="1" key="1">
    <citation type="journal article" date="2014" name="Front. Microbiol.">
        <title>High frequency of phylogenetically diverse reductive dehalogenase-homologous genes in deep subseafloor sedimentary metagenomes.</title>
        <authorList>
            <person name="Kawai M."/>
            <person name="Futagami T."/>
            <person name="Toyoda A."/>
            <person name="Takaki Y."/>
            <person name="Nishi S."/>
            <person name="Hori S."/>
            <person name="Arai W."/>
            <person name="Tsubouchi T."/>
            <person name="Morono Y."/>
            <person name="Uchiyama I."/>
            <person name="Ito T."/>
            <person name="Fujiyama A."/>
            <person name="Inagaki F."/>
            <person name="Takami H."/>
        </authorList>
    </citation>
    <scope>NUCLEOTIDE SEQUENCE</scope>
    <source>
        <strain evidence="1">Expedition CK06-06</strain>
    </source>
</reference>
<feature type="non-terminal residue" evidence="1">
    <location>
        <position position="193"/>
    </location>
</feature>
<dbReference type="PANTHER" id="PTHR38454:SF1">
    <property type="entry name" value="INTEGRAL MEMBRANE PROTEIN"/>
    <property type="match status" value="1"/>
</dbReference>
<sequence length="193" mass="20667">DFGMFGADAPPASSLRLLSLLNVGYLVTAHPLQDPALVGHLEELATTPVAVYRNPHAFPRAFVVERARVARTRSAALALLRNPKIDLRRVVVLEQPPPAALPGTQDRATTHPSTAEIVDYQPGTAHIAVATSAGGYLVFSETYEPGWHATIDGKPAPVLRGNYSLIAVQLPAGTHSVTLRYRPQWLTVGGPIS</sequence>
<gene>
    <name evidence="1" type="ORF">S01H1_82432</name>
</gene>
<dbReference type="Pfam" id="PF09586">
    <property type="entry name" value="YfhO"/>
    <property type="match status" value="1"/>
</dbReference>
<dbReference type="EMBL" id="BARS01055879">
    <property type="protein sequence ID" value="GAG49768.1"/>
    <property type="molecule type" value="Genomic_DNA"/>
</dbReference>
<dbReference type="PANTHER" id="PTHR38454">
    <property type="entry name" value="INTEGRAL MEMBRANE PROTEIN-RELATED"/>
    <property type="match status" value="1"/>
</dbReference>
<dbReference type="InterPro" id="IPR018580">
    <property type="entry name" value="Uncharacterised_YfhO"/>
</dbReference>
<name>X0YMQ1_9ZZZZ</name>
<organism evidence="1">
    <name type="scientific">marine sediment metagenome</name>
    <dbReference type="NCBI Taxonomy" id="412755"/>
    <lineage>
        <taxon>unclassified sequences</taxon>
        <taxon>metagenomes</taxon>
        <taxon>ecological metagenomes</taxon>
    </lineage>
</organism>